<protein>
    <submittedName>
        <fullName evidence="1">16400_t:CDS:1</fullName>
    </submittedName>
</protein>
<gene>
    <name evidence="1" type="ORF">FWILDA_LOCUS7695</name>
</gene>
<dbReference type="Proteomes" id="UP001153678">
    <property type="component" value="Unassembled WGS sequence"/>
</dbReference>
<proteinExistence type="predicted"/>
<dbReference type="AlphaFoldDB" id="A0A9W4SPC6"/>
<evidence type="ECO:0000313" key="1">
    <source>
        <dbReference type="EMBL" id="CAI2176664.1"/>
    </source>
</evidence>
<dbReference type="OrthoDB" id="2420447at2759"/>
<keyword evidence="2" id="KW-1185">Reference proteome</keyword>
<reference evidence="1" key="1">
    <citation type="submission" date="2022-08" db="EMBL/GenBank/DDBJ databases">
        <authorList>
            <person name="Kallberg Y."/>
            <person name="Tangrot J."/>
            <person name="Rosling A."/>
        </authorList>
    </citation>
    <scope>NUCLEOTIDE SEQUENCE</scope>
    <source>
        <strain evidence="1">Wild A</strain>
    </source>
</reference>
<organism evidence="1 2">
    <name type="scientific">Funneliformis geosporum</name>
    <dbReference type="NCBI Taxonomy" id="1117311"/>
    <lineage>
        <taxon>Eukaryota</taxon>
        <taxon>Fungi</taxon>
        <taxon>Fungi incertae sedis</taxon>
        <taxon>Mucoromycota</taxon>
        <taxon>Glomeromycotina</taxon>
        <taxon>Glomeromycetes</taxon>
        <taxon>Glomerales</taxon>
        <taxon>Glomeraceae</taxon>
        <taxon>Funneliformis</taxon>
    </lineage>
</organism>
<accession>A0A9W4SPC6</accession>
<comment type="caution">
    <text evidence="1">The sequence shown here is derived from an EMBL/GenBank/DDBJ whole genome shotgun (WGS) entry which is preliminary data.</text>
</comment>
<evidence type="ECO:0000313" key="2">
    <source>
        <dbReference type="Proteomes" id="UP001153678"/>
    </source>
</evidence>
<sequence>MIASVNCLILGEASKNNFNVVIGEVYTNDDKIDVTFDQFTISNFKELLFRREKVKKAVQDSDSMDLYKVKLSLLSLKDKIYTMDEIEDLSTMMESMLEFKEYFNNGDKKPKPRCLHIFIVPTIVAPLLEKALHLTILKRNWNELSQNHHMTEVNIRDVEKYQKQTLGQFYRKALPYDTKVDKMNLAMFGQMLEKAPMINNNKTLLDLIENDIGETNYYNVVAMVGRSGAGKTAIIVDLAKQHFIVYCQRDSVQALKDNDIRLKQRAGERVELEFLTRLLFLQLLFKIKPNLTPEQFFCEQMNGGAKTIENLVGTLRKYHVTTIRDMLSYVQRYLTKHIYDQRQGLVIALDKAHIAAKYILAEKLISPSILSENLKNQIEVLSSTLNHMNNLQEKYQRSFFTPLCATLSDMHATLVVLGTSLSLSDADQVSSAVDKKTNFQKIINFPKLNEQDVDNLLKYAIDLSECVIPPNKRRKLTGWPHFSSSVIGKLNDSDMHTKQDLFISAVDLAIDQVKNDLKKIVQNLLADKALNTARLLGHMVLAYKLYNGKISFAHISEADFVNNALCNLSKDSDDVHLIMDEPLVIEVVEEELKSINVDPEFLVYLDQFN</sequence>
<dbReference type="EMBL" id="CAMKVN010001534">
    <property type="protein sequence ID" value="CAI2176664.1"/>
    <property type="molecule type" value="Genomic_DNA"/>
</dbReference>
<name>A0A9W4SPC6_9GLOM</name>